<organism evidence="1 2">
    <name type="scientific">Prunus dulcis</name>
    <name type="common">Almond</name>
    <name type="synonym">Amygdalus dulcis</name>
    <dbReference type="NCBI Taxonomy" id="3755"/>
    <lineage>
        <taxon>Eukaryota</taxon>
        <taxon>Viridiplantae</taxon>
        <taxon>Streptophyta</taxon>
        <taxon>Embryophyta</taxon>
        <taxon>Tracheophyta</taxon>
        <taxon>Spermatophyta</taxon>
        <taxon>Magnoliopsida</taxon>
        <taxon>eudicotyledons</taxon>
        <taxon>Gunneridae</taxon>
        <taxon>Pentapetalae</taxon>
        <taxon>rosids</taxon>
        <taxon>fabids</taxon>
        <taxon>Rosales</taxon>
        <taxon>Rosaceae</taxon>
        <taxon>Amygdaloideae</taxon>
        <taxon>Amygdaleae</taxon>
        <taxon>Prunus</taxon>
    </lineage>
</organism>
<accession>A0AAD4ZMB3</accession>
<protein>
    <submittedName>
        <fullName evidence="1">Uncharacterized protein</fullName>
    </submittedName>
</protein>
<dbReference type="EMBL" id="JAJFAZ020000001">
    <property type="protein sequence ID" value="KAI5350678.1"/>
    <property type="molecule type" value="Genomic_DNA"/>
</dbReference>
<gene>
    <name evidence="1" type="ORF">L3X38_003569</name>
</gene>
<name>A0AAD4ZMB3_PRUDU</name>
<keyword evidence="2" id="KW-1185">Reference proteome</keyword>
<reference evidence="1 2" key="1">
    <citation type="journal article" date="2022" name="G3 (Bethesda)">
        <title>Whole-genome sequence and methylome profiling of the almond [Prunus dulcis (Mill.) D.A. Webb] cultivar 'Nonpareil'.</title>
        <authorList>
            <person name="D'Amico-Willman K.M."/>
            <person name="Ouma W.Z."/>
            <person name="Meulia T."/>
            <person name="Sideli G.M."/>
            <person name="Gradziel T.M."/>
            <person name="Fresnedo-Ramirez J."/>
        </authorList>
    </citation>
    <scope>NUCLEOTIDE SEQUENCE [LARGE SCALE GENOMIC DNA]</scope>
    <source>
        <strain evidence="1">Clone GOH B32 T37-40</strain>
    </source>
</reference>
<proteinExistence type="predicted"/>
<dbReference type="AlphaFoldDB" id="A0AAD4ZMB3"/>
<dbReference type="Proteomes" id="UP001054821">
    <property type="component" value="Chromosome 1"/>
</dbReference>
<comment type="caution">
    <text evidence="1">The sequence shown here is derived from an EMBL/GenBank/DDBJ whole genome shotgun (WGS) entry which is preliminary data.</text>
</comment>
<evidence type="ECO:0000313" key="1">
    <source>
        <dbReference type="EMBL" id="KAI5350678.1"/>
    </source>
</evidence>
<sequence>MKIGVACSISTLYSPTPSIFNVIWEWGDSDDLLEAIHAVSSKLDYNSRLINSWHEKCVEDEAILATLNIRVNKVFSQKNKYLKLSHKRKLKAEELDTVMNDEIKGCLMNHMRCKEYHSELELAFNEGFKKFRAFAATIHTSYNWDYVSPNAVREIPDDGGDMNEHKHVKAAQKKLTDTTK</sequence>
<evidence type="ECO:0000313" key="2">
    <source>
        <dbReference type="Proteomes" id="UP001054821"/>
    </source>
</evidence>